<dbReference type="PANTHER" id="PTHR22893:SF91">
    <property type="entry name" value="NADPH DEHYDROGENASE 2-RELATED"/>
    <property type="match status" value="1"/>
</dbReference>
<proteinExistence type="inferred from homology"/>
<dbReference type="eggNOG" id="KOG0134">
    <property type="taxonomic scope" value="Eukaryota"/>
</dbReference>
<dbReference type="EMBL" id="HE576754">
    <property type="protein sequence ID" value="CCC69401.1"/>
    <property type="molecule type" value="Genomic_DNA"/>
</dbReference>
<dbReference type="InParanoid" id="G0VD39"/>
<dbReference type="RefSeq" id="XP_003675765.1">
    <property type="nucleotide sequence ID" value="XM_003675717.1"/>
</dbReference>
<dbReference type="CDD" id="cd02933">
    <property type="entry name" value="OYE_like_FMN"/>
    <property type="match status" value="1"/>
</dbReference>
<gene>
    <name evidence="6" type="primary">NCAS0C04110</name>
    <name evidence="6" type="ordered locus">NCAS_0C04110</name>
</gene>
<protein>
    <recommendedName>
        <fullName evidence="5">NADH:flavin oxidoreductase/NADH oxidase N-terminal domain-containing protein</fullName>
    </recommendedName>
</protein>
<dbReference type="OrthoDB" id="276546at2759"/>
<dbReference type="InterPro" id="IPR045247">
    <property type="entry name" value="Oye-like"/>
</dbReference>
<dbReference type="GO" id="GO:0010181">
    <property type="term" value="F:FMN binding"/>
    <property type="evidence" value="ECO:0007669"/>
    <property type="project" value="InterPro"/>
</dbReference>
<accession>G0VD39</accession>
<dbReference type="InterPro" id="IPR013785">
    <property type="entry name" value="Aldolase_TIM"/>
</dbReference>
<dbReference type="Proteomes" id="UP000001640">
    <property type="component" value="Chromosome 3"/>
</dbReference>
<evidence type="ECO:0000313" key="6">
    <source>
        <dbReference type="EMBL" id="CCC69401.1"/>
    </source>
</evidence>
<dbReference type="FunFam" id="3.20.20.70:FF:000138">
    <property type="entry name" value="NADPH dehydrogenase 1"/>
    <property type="match status" value="1"/>
</dbReference>
<dbReference type="SUPFAM" id="SSF51395">
    <property type="entry name" value="FMN-linked oxidoreductases"/>
    <property type="match status" value="1"/>
</dbReference>
<dbReference type="KEGG" id="ncs:NCAS_0C04110"/>
<feature type="domain" description="NADH:flavin oxidoreductase/NADH oxidase N-terminal" evidence="5">
    <location>
        <begin position="16"/>
        <end position="366"/>
    </location>
</feature>
<dbReference type="OMA" id="GKGPVGY"/>
<dbReference type="Gene3D" id="3.20.20.70">
    <property type="entry name" value="Aldolase class I"/>
    <property type="match status" value="1"/>
</dbReference>
<evidence type="ECO:0000256" key="1">
    <source>
        <dbReference type="ARBA" id="ARBA00001917"/>
    </source>
</evidence>
<keyword evidence="7" id="KW-1185">Reference proteome</keyword>
<dbReference type="GO" id="GO:0006915">
    <property type="term" value="P:apoptotic process"/>
    <property type="evidence" value="ECO:0007669"/>
    <property type="project" value="UniProtKB-ARBA"/>
</dbReference>
<comment type="similarity">
    <text evidence="2">Belongs to the NADH:flavin oxidoreductase/NADH oxidase family.</text>
</comment>
<sequence>MTFVQGFKPEALADTDLFKPIKVGNTELQNRIVMAPLTRMRAPNHVPNTELVSEYYDQRSKRAGTMIITEGIFTSPQAGGYPDAPGIYTKEQIAEWKKIFAKIHENKSFVWAQMWVLGRQSLADTLAKEGLRYDSATDDLYLDDERKERAIKSNNPQHGITKDEIKQYIKDYVEASKNAIAAGADGVEIHSANSYLLNQFLDSKSNNRTDEYGGSIENRARFTLEVVDAVVAAVGADKVGVRFSPWGMYGGMSGGANPLTLAEYSYVIGELEKRATEGKRIAYIHLVEPCPPNVWDDKPELRNTKGSNDFIYSIWEGIVIRTGELGDKPENARKIAANPNTLAGYGRMYISNPDLPDRLENGWPLNDFERDLFYASGAKGYIDYPTYK</sequence>
<evidence type="ECO:0000256" key="3">
    <source>
        <dbReference type="ARBA" id="ARBA00022643"/>
    </source>
</evidence>
<keyword evidence="3" id="KW-0285">Flavoprotein</keyword>
<dbReference type="AlphaFoldDB" id="G0VD39"/>
<evidence type="ECO:0000256" key="4">
    <source>
        <dbReference type="ARBA" id="ARBA00023002"/>
    </source>
</evidence>
<organism evidence="6 7">
    <name type="scientific">Naumovozyma castellii</name>
    <name type="common">Yeast</name>
    <name type="synonym">Saccharomyces castellii</name>
    <dbReference type="NCBI Taxonomy" id="27288"/>
    <lineage>
        <taxon>Eukaryota</taxon>
        <taxon>Fungi</taxon>
        <taxon>Dikarya</taxon>
        <taxon>Ascomycota</taxon>
        <taxon>Saccharomycotina</taxon>
        <taxon>Saccharomycetes</taxon>
        <taxon>Saccharomycetales</taxon>
        <taxon>Saccharomycetaceae</taxon>
        <taxon>Naumovozyma</taxon>
    </lineage>
</organism>
<dbReference type="GeneID" id="96902982"/>
<dbReference type="HOGENOM" id="CLU_012153_0_0_1"/>
<name>G0VD39_NAUCA</name>
<evidence type="ECO:0000313" key="7">
    <source>
        <dbReference type="Proteomes" id="UP000001640"/>
    </source>
</evidence>
<dbReference type="Pfam" id="PF00724">
    <property type="entry name" value="Oxidored_FMN"/>
    <property type="match status" value="1"/>
</dbReference>
<comment type="cofactor">
    <cofactor evidence="1">
        <name>FMN</name>
        <dbReference type="ChEBI" id="CHEBI:58210"/>
    </cofactor>
</comment>
<evidence type="ECO:0000256" key="2">
    <source>
        <dbReference type="ARBA" id="ARBA00005979"/>
    </source>
</evidence>
<reference key="2">
    <citation type="submission" date="2011-08" db="EMBL/GenBank/DDBJ databases">
        <title>Genome sequence of Naumovozyma castellii.</title>
        <authorList>
            <person name="Gordon J.L."/>
            <person name="Armisen D."/>
            <person name="Proux-Wera E."/>
            <person name="OhEigeartaigh S.S."/>
            <person name="Byrne K.P."/>
            <person name="Wolfe K.H."/>
        </authorList>
    </citation>
    <scope>NUCLEOTIDE SEQUENCE</scope>
    <source>
        <strain>Type strain:CBS 4309</strain>
    </source>
</reference>
<reference evidence="6 7" key="1">
    <citation type="journal article" date="2011" name="Proc. Natl. Acad. Sci. U.S.A.">
        <title>Evolutionary erosion of yeast sex chromosomes by mating-type switching accidents.</title>
        <authorList>
            <person name="Gordon J.L."/>
            <person name="Armisen D."/>
            <person name="Proux-Wera E."/>
            <person name="Oheigeartaigh S.S."/>
            <person name="Byrne K.P."/>
            <person name="Wolfe K.H."/>
        </authorList>
    </citation>
    <scope>NUCLEOTIDE SEQUENCE [LARGE SCALE GENOMIC DNA]</scope>
    <source>
        <strain evidence="7">ATCC 76901 / BCRC 22586 / CBS 4309 / NBRC 1992 / NRRL Y-12630</strain>
    </source>
</reference>
<dbReference type="GO" id="GO:0003959">
    <property type="term" value="F:NADPH dehydrogenase activity"/>
    <property type="evidence" value="ECO:0007669"/>
    <property type="project" value="TreeGrafter"/>
</dbReference>
<dbReference type="PANTHER" id="PTHR22893">
    <property type="entry name" value="NADH OXIDOREDUCTASE-RELATED"/>
    <property type="match status" value="1"/>
</dbReference>
<dbReference type="InterPro" id="IPR001155">
    <property type="entry name" value="OxRdtase_FMN_N"/>
</dbReference>
<keyword evidence="4" id="KW-0560">Oxidoreductase</keyword>
<evidence type="ECO:0000259" key="5">
    <source>
        <dbReference type="Pfam" id="PF00724"/>
    </source>
</evidence>
<keyword evidence="3" id="KW-0288">FMN</keyword>